<dbReference type="SMART" id="SM00733">
    <property type="entry name" value="Mterf"/>
    <property type="match status" value="2"/>
</dbReference>
<dbReference type="GO" id="GO:0006353">
    <property type="term" value="P:DNA-templated transcription termination"/>
    <property type="evidence" value="ECO:0007669"/>
    <property type="project" value="UniProtKB-KW"/>
</dbReference>
<dbReference type="Gene3D" id="1.25.70.10">
    <property type="entry name" value="Transcription termination factor 3, mitochondrial"/>
    <property type="match status" value="1"/>
</dbReference>
<evidence type="ECO:0000313" key="4">
    <source>
        <dbReference type="EMBL" id="KAE8702020.1"/>
    </source>
</evidence>
<dbReference type="Pfam" id="PF02536">
    <property type="entry name" value="mTERF"/>
    <property type="match status" value="1"/>
</dbReference>
<dbReference type="InterPro" id="IPR038538">
    <property type="entry name" value="MTERF_sf"/>
</dbReference>
<evidence type="ECO:0000256" key="1">
    <source>
        <dbReference type="ARBA" id="ARBA00007692"/>
    </source>
</evidence>
<name>A0A6A3AC01_HIBSY</name>
<keyword evidence="3" id="KW-0809">Transit peptide</keyword>
<dbReference type="InterPro" id="IPR003690">
    <property type="entry name" value="MTERF"/>
</dbReference>
<comment type="similarity">
    <text evidence="1">Belongs to the mTERF family.</text>
</comment>
<dbReference type="Proteomes" id="UP000436088">
    <property type="component" value="Unassembled WGS sequence"/>
</dbReference>
<organism evidence="4 5">
    <name type="scientific">Hibiscus syriacus</name>
    <name type="common">Rose of Sharon</name>
    <dbReference type="NCBI Taxonomy" id="106335"/>
    <lineage>
        <taxon>Eukaryota</taxon>
        <taxon>Viridiplantae</taxon>
        <taxon>Streptophyta</taxon>
        <taxon>Embryophyta</taxon>
        <taxon>Tracheophyta</taxon>
        <taxon>Spermatophyta</taxon>
        <taxon>Magnoliopsida</taxon>
        <taxon>eudicotyledons</taxon>
        <taxon>Gunneridae</taxon>
        <taxon>Pentapetalae</taxon>
        <taxon>rosids</taxon>
        <taxon>malvids</taxon>
        <taxon>Malvales</taxon>
        <taxon>Malvaceae</taxon>
        <taxon>Malvoideae</taxon>
        <taxon>Hibiscus</taxon>
    </lineage>
</organism>
<dbReference type="GO" id="GO:0003676">
    <property type="term" value="F:nucleic acid binding"/>
    <property type="evidence" value="ECO:0007669"/>
    <property type="project" value="InterPro"/>
</dbReference>
<evidence type="ECO:0000256" key="3">
    <source>
        <dbReference type="ARBA" id="ARBA00022946"/>
    </source>
</evidence>
<keyword evidence="2" id="KW-0806">Transcription termination</keyword>
<accession>A0A6A3AC01</accession>
<sequence>MKVLCHVHGTSVELQEKFDSLLGMGITFSKLCKIVQTTPKVLNQSPETIGRKRNFLRYEMGVSLDYLHIFPAFLCFNLEKRIKPRYRFHKWLTENDLCARNYSIASIVQPVKRVSLPVFLVSIPMLQNTG</sequence>
<reference evidence="4" key="1">
    <citation type="submission" date="2019-09" db="EMBL/GenBank/DDBJ databases">
        <title>Draft genome information of white flower Hibiscus syriacus.</title>
        <authorList>
            <person name="Kim Y.-M."/>
        </authorList>
    </citation>
    <scope>NUCLEOTIDE SEQUENCE [LARGE SCALE GENOMIC DNA]</scope>
    <source>
        <strain evidence="4">YM2019G1</strain>
    </source>
</reference>
<dbReference type="PANTHER" id="PTHR13068:SF113">
    <property type="entry name" value="TRANSCRIPTION TERMINATION FACTOR MTEF18, MITOCHONDRIAL"/>
    <property type="match status" value="1"/>
</dbReference>
<keyword evidence="2" id="KW-0804">Transcription</keyword>
<gene>
    <name evidence="4" type="ORF">F3Y22_tig00110503pilonHSYRG00559</name>
</gene>
<dbReference type="PANTHER" id="PTHR13068">
    <property type="entry name" value="CGI-12 PROTEIN-RELATED"/>
    <property type="match status" value="1"/>
</dbReference>
<evidence type="ECO:0000313" key="5">
    <source>
        <dbReference type="Proteomes" id="UP000436088"/>
    </source>
</evidence>
<keyword evidence="5" id="KW-1185">Reference proteome</keyword>
<evidence type="ECO:0000256" key="2">
    <source>
        <dbReference type="ARBA" id="ARBA00022472"/>
    </source>
</evidence>
<dbReference type="AlphaFoldDB" id="A0A6A3AC01"/>
<comment type="caution">
    <text evidence="4">The sequence shown here is derived from an EMBL/GenBank/DDBJ whole genome shotgun (WGS) entry which is preliminary data.</text>
</comment>
<proteinExistence type="inferred from homology"/>
<keyword evidence="2" id="KW-0805">Transcription regulation</keyword>
<protein>
    <submittedName>
        <fullName evidence="4">Uncharacterized protein</fullName>
    </submittedName>
</protein>
<dbReference type="EMBL" id="VEPZ02001013">
    <property type="protein sequence ID" value="KAE8702020.1"/>
    <property type="molecule type" value="Genomic_DNA"/>
</dbReference>